<comment type="caution">
    <text evidence="6">The sequence shown here is derived from an EMBL/GenBank/DDBJ whole genome shotgun (WGS) entry which is preliminary data.</text>
</comment>
<gene>
    <name evidence="6" type="ORF">BG015_004798</name>
</gene>
<dbReference type="CDD" id="cd11525">
    <property type="entry name" value="SYLF_SH3YL1_like"/>
    <property type="match status" value="1"/>
</dbReference>
<comment type="similarity">
    <text evidence="1">Belongs to the SH3YL1 family.</text>
</comment>
<accession>A0A9P5VCW8</accession>
<evidence type="ECO:0000313" key="7">
    <source>
        <dbReference type="Proteomes" id="UP000748756"/>
    </source>
</evidence>
<dbReference type="FunFam" id="2.30.30.40:FF:000100">
    <property type="entry name" value="SH3 domain-containing YSC84-like protein 1"/>
    <property type="match status" value="1"/>
</dbReference>
<dbReference type="OrthoDB" id="443981at2759"/>
<dbReference type="InterPro" id="IPR007461">
    <property type="entry name" value="Ysc84_actin-binding"/>
</dbReference>
<evidence type="ECO:0000259" key="5">
    <source>
        <dbReference type="PROSITE" id="PS50002"/>
    </source>
</evidence>
<organism evidence="6 7">
    <name type="scientific">Linnemannia schmuckeri</name>
    <dbReference type="NCBI Taxonomy" id="64567"/>
    <lineage>
        <taxon>Eukaryota</taxon>
        <taxon>Fungi</taxon>
        <taxon>Fungi incertae sedis</taxon>
        <taxon>Mucoromycota</taxon>
        <taxon>Mortierellomycotina</taxon>
        <taxon>Mortierellomycetes</taxon>
        <taxon>Mortierellales</taxon>
        <taxon>Mortierellaceae</taxon>
        <taxon>Linnemannia</taxon>
    </lineage>
</organism>
<dbReference type="PANTHER" id="PTHR15629">
    <property type="entry name" value="SH3YL1 PROTEIN"/>
    <property type="match status" value="1"/>
</dbReference>
<dbReference type="PRINTS" id="PR00452">
    <property type="entry name" value="SH3DOMAIN"/>
</dbReference>
<dbReference type="EMBL" id="JAAAUQ010000223">
    <property type="protein sequence ID" value="KAF9152743.1"/>
    <property type="molecule type" value="Genomic_DNA"/>
</dbReference>
<feature type="compositionally biased region" description="Polar residues" evidence="4">
    <location>
        <begin position="289"/>
        <end position="309"/>
    </location>
</feature>
<feature type="region of interest" description="Disordered" evidence="4">
    <location>
        <begin position="270"/>
        <end position="314"/>
    </location>
</feature>
<name>A0A9P5VCW8_9FUNG</name>
<evidence type="ECO:0000256" key="3">
    <source>
        <dbReference type="PROSITE-ProRule" id="PRU00192"/>
    </source>
</evidence>
<dbReference type="SMART" id="SM00326">
    <property type="entry name" value="SH3"/>
    <property type="match status" value="1"/>
</dbReference>
<dbReference type="GO" id="GO:0051666">
    <property type="term" value="P:actin cortical patch localization"/>
    <property type="evidence" value="ECO:0007669"/>
    <property type="project" value="UniProtKB-ARBA"/>
</dbReference>
<feature type="region of interest" description="Disordered" evidence="4">
    <location>
        <begin position="331"/>
        <end position="419"/>
    </location>
</feature>
<keyword evidence="7" id="KW-1185">Reference proteome</keyword>
<dbReference type="PRINTS" id="PR01887">
    <property type="entry name" value="SPECTRNALPHA"/>
</dbReference>
<dbReference type="InterPro" id="IPR051702">
    <property type="entry name" value="SH3_domain_YSC84-like"/>
</dbReference>
<dbReference type="SUPFAM" id="SSF50044">
    <property type="entry name" value="SH3-domain"/>
    <property type="match status" value="1"/>
</dbReference>
<keyword evidence="2 3" id="KW-0728">SH3 domain</keyword>
<dbReference type="Pfam" id="PF04366">
    <property type="entry name" value="Ysc84"/>
    <property type="match status" value="1"/>
</dbReference>
<feature type="compositionally biased region" description="Polar residues" evidence="4">
    <location>
        <begin position="343"/>
        <end position="355"/>
    </location>
</feature>
<dbReference type="AlphaFoldDB" id="A0A9P5VCW8"/>
<evidence type="ECO:0000256" key="4">
    <source>
        <dbReference type="SAM" id="MobiDB-lite"/>
    </source>
</evidence>
<protein>
    <recommendedName>
        <fullName evidence="5">SH3 domain-containing protein</fullName>
    </recommendedName>
</protein>
<evidence type="ECO:0000256" key="2">
    <source>
        <dbReference type="ARBA" id="ARBA00022443"/>
    </source>
</evidence>
<dbReference type="PANTHER" id="PTHR15629:SF2">
    <property type="entry name" value="SH3 DOMAIN-CONTAINING YSC84-LIKE PROTEIN 1"/>
    <property type="match status" value="1"/>
</dbReference>
<dbReference type="InterPro" id="IPR036028">
    <property type="entry name" value="SH3-like_dom_sf"/>
</dbReference>
<evidence type="ECO:0000313" key="6">
    <source>
        <dbReference type="EMBL" id="KAF9152743.1"/>
    </source>
</evidence>
<feature type="compositionally biased region" description="Polar residues" evidence="4">
    <location>
        <begin position="365"/>
        <end position="397"/>
    </location>
</feature>
<dbReference type="InterPro" id="IPR001452">
    <property type="entry name" value="SH3_domain"/>
</dbReference>
<evidence type="ECO:0000256" key="1">
    <source>
        <dbReference type="ARBA" id="ARBA00007761"/>
    </source>
</evidence>
<dbReference type="Gene3D" id="2.30.30.40">
    <property type="entry name" value="SH3 Domains"/>
    <property type="match status" value="1"/>
</dbReference>
<dbReference type="GO" id="GO:0035091">
    <property type="term" value="F:phosphatidylinositol binding"/>
    <property type="evidence" value="ECO:0007669"/>
    <property type="project" value="TreeGrafter"/>
</dbReference>
<feature type="domain" description="SH3" evidence="5">
    <location>
        <begin position="421"/>
        <end position="478"/>
    </location>
</feature>
<dbReference type="Pfam" id="PF00018">
    <property type="entry name" value="SH3_1"/>
    <property type="match status" value="1"/>
</dbReference>
<sequence>MSSLKKSVKINSPLPKDLAGECKKASKILNAFIAAKGIDNIIPPNILSRAKGLAIFTVIKAGFLFSGRAGSGVVVARLEDGTWSAPSAIGTGGMGFGGQIGAEITDFVIVLNTRSAVRSFMKEGNVTLGGNLSVAAGPIGRTAEAGASATVGAIAAIYSYSKTKGLFAGVSIEGSIIIERKDTNEAFYRAPVTAQELLSGAIPPPPQADILYRALNMKASNSNAQYNGNTGSPSSSFYGDEYQFSNGSNYGRSPMQSANFNRSASIAHTGRFGNSQEMPGNPSMGGRGRSSTNTSVGGYAFSSPSNSNAGGYVGLEKDNSAKEYRASTSTSLISDLNDPAPSYSPNASTPVSKFSNKPLEGLNTRHGTSRPSSDNNNPFASSVAQQNPMNTSIANNKSSSFSSSRSAPPPPVSPGSPAMGAKPVFVTALYDYTGEQPTDLSFSKGDRITVVKKTESTNDWWTGRLNGREGTFPANYVQ</sequence>
<dbReference type="Proteomes" id="UP000748756">
    <property type="component" value="Unassembled WGS sequence"/>
</dbReference>
<proteinExistence type="inferred from homology"/>
<dbReference type="PROSITE" id="PS50002">
    <property type="entry name" value="SH3"/>
    <property type="match status" value="1"/>
</dbReference>
<reference evidence="6" key="1">
    <citation type="journal article" date="2020" name="Fungal Divers.">
        <title>Resolving the Mortierellaceae phylogeny through synthesis of multi-gene phylogenetics and phylogenomics.</title>
        <authorList>
            <person name="Vandepol N."/>
            <person name="Liber J."/>
            <person name="Desiro A."/>
            <person name="Na H."/>
            <person name="Kennedy M."/>
            <person name="Barry K."/>
            <person name="Grigoriev I.V."/>
            <person name="Miller A.N."/>
            <person name="O'Donnell K."/>
            <person name="Stajich J.E."/>
            <person name="Bonito G."/>
        </authorList>
    </citation>
    <scope>NUCLEOTIDE SEQUENCE</scope>
    <source>
        <strain evidence="6">NRRL 6426</strain>
    </source>
</reference>
<dbReference type="InterPro" id="IPR033643">
    <property type="entry name" value="SYLF_SH3YL1-like"/>
</dbReference>